<reference evidence="2 3" key="1">
    <citation type="submission" date="2024-05" db="EMBL/GenBank/DDBJ databases">
        <authorList>
            <person name="Duchaud E."/>
        </authorList>
    </citation>
    <scope>NUCLEOTIDE SEQUENCE [LARGE SCALE GENOMIC DNA]</scope>
    <source>
        <strain evidence="2">Ena-SAMPLE-TAB-13-05-2024-13:56:06:370-140302</strain>
    </source>
</reference>
<comment type="caution">
    <text evidence="2">The sequence shown here is derived from an EMBL/GenBank/DDBJ whole genome shotgun (WGS) entry which is preliminary data.</text>
</comment>
<gene>
    <name evidence="2" type="ORF">T190607A01A_30072</name>
</gene>
<dbReference type="PANTHER" id="PTHR30164:SF2">
    <property type="entry name" value="PROTEIN MTFA"/>
    <property type="match status" value="1"/>
</dbReference>
<accession>A0ABM9P2S0</accession>
<dbReference type="CDD" id="cd20170">
    <property type="entry name" value="Peptidase_M90-like"/>
    <property type="match status" value="1"/>
</dbReference>
<dbReference type="Pfam" id="PF06167">
    <property type="entry name" value="Peptidase_M90"/>
    <property type="match status" value="1"/>
</dbReference>
<dbReference type="EMBL" id="CAXIXY010000005">
    <property type="protein sequence ID" value="CAL2088079.1"/>
    <property type="molecule type" value="Genomic_DNA"/>
</dbReference>
<dbReference type="SUPFAM" id="SSF55486">
    <property type="entry name" value="Metalloproteases ('zincins'), catalytic domain"/>
    <property type="match status" value="1"/>
</dbReference>
<keyword evidence="1" id="KW-1133">Transmembrane helix</keyword>
<dbReference type="InterPro" id="IPR042252">
    <property type="entry name" value="MtfA_N"/>
</dbReference>
<sequence length="273" mass="32581">MKSYFYIKSITYGLSGLTIFANIIESIYVYVFNRPIFVHLYFIKKKLPRYKKEFLEHVAFYRKLDPKYQSYFEHRLAKFIRSYEFIERDGFKLTPEAKVLIAASYVKLTFGMRRYSSSTFNKIIIYPSTYYSVITKQYHKGEFNPALKLIIFSWEDFLKGEIITNDNLNLGIHEFTHALTFHGKKSKDKSAKIFYRVFLEIIKFMKNPANSTAILQSNYFRDYANTNALEFLSVIMEHFFETPEDLKKNFPVLYYKIEKMLNYKGILNQQLSQ</sequence>
<evidence type="ECO:0000313" key="3">
    <source>
        <dbReference type="Proteomes" id="UP001497416"/>
    </source>
</evidence>
<keyword evidence="3" id="KW-1185">Reference proteome</keyword>
<dbReference type="PANTHER" id="PTHR30164">
    <property type="entry name" value="MTFA PEPTIDASE"/>
    <property type="match status" value="1"/>
</dbReference>
<dbReference type="RefSeq" id="WP_348712460.1">
    <property type="nucleotide sequence ID" value="NZ_CAXIXY010000005.1"/>
</dbReference>
<keyword evidence="1" id="KW-0472">Membrane</keyword>
<evidence type="ECO:0000313" key="2">
    <source>
        <dbReference type="EMBL" id="CAL2088079.1"/>
    </source>
</evidence>
<dbReference type="Proteomes" id="UP001497416">
    <property type="component" value="Unassembled WGS sequence"/>
</dbReference>
<protein>
    <submittedName>
        <fullName evidence="2">MtfA peptidase</fullName>
    </submittedName>
</protein>
<keyword evidence="1" id="KW-0812">Transmembrane</keyword>
<feature type="transmembrane region" description="Helical" evidence="1">
    <location>
        <begin position="12"/>
        <end position="31"/>
    </location>
</feature>
<dbReference type="InterPro" id="IPR010384">
    <property type="entry name" value="MtfA_fam"/>
</dbReference>
<name>A0ABM9P2S0_9FLAO</name>
<evidence type="ECO:0000256" key="1">
    <source>
        <dbReference type="SAM" id="Phobius"/>
    </source>
</evidence>
<organism evidence="2 3">
    <name type="scientific">Tenacibaculum platacis</name>
    <dbReference type="NCBI Taxonomy" id="3137852"/>
    <lineage>
        <taxon>Bacteria</taxon>
        <taxon>Pseudomonadati</taxon>
        <taxon>Bacteroidota</taxon>
        <taxon>Flavobacteriia</taxon>
        <taxon>Flavobacteriales</taxon>
        <taxon>Flavobacteriaceae</taxon>
        <taxon>Tenacibaculum</taxon>
    </lineage>
</organism>
<dbReference type="Gene3D" id="1.10.472.150">
    <property type="entry name" value="Glucose-regulated metallo-peptidase M90, N-terminal domain"/>
    <property type="match status" value="1"/>
</dbReference>
<proteinExistence type="predicted"/>